<feature type="compositionally biased region" description="Basic residues" evidence="1">
    <location>
        <begin position="471"/>
        <end position="491"/>
    </location>
</feature>
<dbReference type="Proteomes" id="UP001302676">
    <property type="component" value="Unassembled WGS sequence"/>
</dbReference>
<feature type="compositionally biased region" description="Acidic residues" evidence="1">
    <location>
        <begin position="448"/>
        <end position="458"/>
    </location>
</feature>
<dbReference type="GO" id="GO:0005737">
    <property type="term" value="C:cytoplasm"/>
    <property type="evidence" value="ECO:0007669"/>
    <property type="project" value="TreeGrafter"/>
</dbReference>
<evidence type="ECO:0000256" key="2">
    <source>
        <dbReference type="SAM" id="Phobius"/>
    </source>
</evidence>
<dbReference type="PANTHER" id="PTHR42850:SF4">
    <property type="entry name" value="ZINC-DEPENDENT ENDOPOLYPHOSPHATASE"/>
    <property type="match status" value="1"/>
</dbReference>
<dbReference type="InterPro" id="IPR004843">
    <property type="entry name" value="Calcineurin-like_PHP"/>
</dbReference>
<feature type="region of interest" description="Disordered" evidence="1">
    <location>
        <begin position="559"/>
        <end position="597"/>
    </location>
</feature>
<keyword evidence="5" id="KW-1185">Reference proteome</keyword>
<accession>A0AAN6V6J4</accession>
<keyword evidence="2" id="KW-1133">Transmembrane helix</keyword>
<name>A0AAN6V6J4_9PEZI</name>
<dbReference type="Gene3D" id="3.60.21.10">
    <property type="match status" value="1"/>
</dbReference>
<evidence type="ECO:0000313" key="5">
    <source>
        <dbReference type="Proteomes" id="UP001302676"/>
    </source>
</evidence>
<sequence length="597" mass="64601">MAPPQPFSHHRPRVRSRSFIFILLGGLTFLTFCLFVSHLPALQYITSLPLSGSTAGNWTTSSSNAAASPEDDNQAALAAAQQLLDLIEQDMAEKVKNLKMEYGTNSHPPFKDDPPMLVADLPQEHIPTYTPASPKKGSGGHHGGGGKGGKHPPGKRLVIVGDVHGHRAALQALLRKIGFDYKHGDHLVLAGDITTKGPDSKGVVKLAMQLGASAVRGNQDDRVLAAARELHRYAEEENRGSGVGKKGRREDDAHAVARSLSRSQLAWLRSLPIILRVGELPDAASAPWNATLVVVHGGLVPGIKLERQDPWAVMNMRSLVYPRKGGRKKKAKHHGRGEPGESPQEEEEVVLGQTVDQFEDFTLSPDAIAVPIDTRDGEPWSHAWNQYQNHLPPHIPRTVVIYGHDARAGLQVKPKVSLSTHYPSSPFGATSSREKNDDPTSDATSNDSDTDADATDDDAINHPSPTNTNKPSKKTKKPNNKNQQKKKRKTSGLRYAFGLDSGCGHGKQLTALVLEATLDESSTTSMGEEDYHSYIPNKHKPVAGQGIIKHTIEQVDCMTAAAEAEAEAEAGAEEEDEDMAAPSAEHAENEPGEDEEE</sequence>
<dbReference type="InterPro" id="IPR050126">
    <property type="entry name" value="Ap4A_hydrolase"/>
</dbReference>
<reference evidence="4" key="2">
    <citation type="submission" date="2023-05" db="EMBL/GenBank/DDBJ databases">
        <authorList>
            <consortium name="Lawrence Berkeley National Laboratory"/>
            <person name="Steindorff A."/>
            <person name="Hensen N."/>
            <person name="Bonometti L."/>
            <person name="Westerberg I."/>
            <person name="Brannstrom I.O."/>
            <person name="Guillou S."/>
            <person name="Cros-Aarteil S."/>
            <person name="Calhoun S."/>
            <person name="Haridas S."/>
            <person name="Kuo A."/>
            <person name="Mondo S."/>
            <person name="Pangilinan J."/>
            <person name="Riley R."/>
            <person name="Labutti K."/>
            <person name="Andreopoulos B."/>
            <person name="Lipzen A."/>
            <person name="Chen C."/>
            <person name="Yanf M."/>
            <person name="Daum C."/>
            <person name="Ng V."/>
            <person name="Clum A."/>
            <person name="Ohm R."/>
            <person name="Martin F."/>
            <person name="Silar P."/>
            <person name="Natvig D."/>
            <person name="Lalanne C."/>
            <person name="Gautier V."/>
            <person name="Ament-Velasquez S.L."/>
            <person name="Kruys A."/>
            <person name="Hutchinson M.I."/>
            <person name="Powell A.J."/>
            <person name="Barry K."/>
            <person name="Miller A.N."/>
            <person name="Grigoriev I.V."/>
            <person name="Debuchy R."/>
            <person name="Gladieux P."/>
            <person name="Thoren M.H."/>
            <person name="Johannesson H."/>
        </authorList>
    </citation>
    <scope>NUCLEOTIDE SEQUENCE</scope>
    <source>
        <strain evidence="4">CBS 141.50</strain>
    </source>
</reference>
<feature type="region of interest" description="Disordered" evidence="1">
    <location>
        <begin position="324"/>
        <end position="347"/>
    </location>
</feature>
<dbReference type="SUPFAM" id="SSF56300">
    <property type="entry name" value="Metallo-dependent phosphatases"/>
    <property type="match status" value="1"/>
</dbReference>
<gene>
    <name evidence="4" type="ORF">C8A04DRAFT_35527</name>
</gene>
<feature type="compositionally biased region" description="Polar residues" evidence="1">
    <location>
        <begin position="417"/>
        <end position="431"/>
    </location>
</feature>
<dbReference type="PANTHER" id="PTHR42850">
    <property type="entry name" value="METALLOPHOSPHOESTERASE"/>
    <property type="match status" value="1"/>
</dbReference>
<organism evidence="4 5">
    <name type="scientific">Dichotomopilus funicola</name>
    <dbReference type="NCBI Taxonomy" id="1934379"/>
    <lineage>
        <taxon>Eukaryota</taxon>
        <taxon>Fungi</taxon>
        <taxon>Dikarya</taxon>
        <taxon>Ascomycota</taxon>
        <taxon>Pezizomycotina</taxon>
        <taxon>Sordariomycetes</taxon>
        <taxon>Sordariomycetidae</taxon>
        <taxon>Sordariales</taxon>
        <taxon>Chaetomiaceae</taxon>
        <taxon>Dichotomopilus</taxon>
    </lineage>
</organism>
<proteinExistence type="predicted"/>
<evidence type="ECO:0000313" key="4">
    <source>
        <dbReference type="EMBL" id="KAK4145712.1"/>
    </source>
</evidence>
<reference evidence="4" key="1">
    <citation type="journal article" date="2023" name="Mol. Phylogenet. Evol.">
        <title>Genome-scale phylogeny and comparative genomics of the fungal order Sordariales.</title>
        <authorList>
            <person name="Hensen N."/>
            <person name="Bonometti L."/>
            <person name="Westerberg I."/>
            <person name="Brannstrom I.O."/>
            <person name="Guillou S."/>
            <person name="Cros-Aarteil S."/>
            <person name="Calhoun S."/>
            <person name="Haridas S."/>
            <person name="Kuo A."/>
            <person name="Mondo S."/>
            <person name="Pangilinan J."/>
            <person name="Riley R."/>
            <person name="LaButti K."/>
            <person name="Andreopoulos B."/>
            <person name="Lipzen A."/>
            <person name="Chen C."/>
            <person name="Yan M."/>
            <person name="Daum C."/>
            <person name="Ng V."/>
            <person name="Clum A."/>
            <person name="Steindorff A."/>
            <person name="Ohm R.A."/>
            <person name="Martin F."/>
            <person name="Silar P."/>
            <person name="Natvig D.O."/>
            <person name="Lalanne C."/>
            <person name="Gautier V."/>
            <person name="Ament-Velasquez S.L."/>
            <person name="Kruys A."/>
            <person name="Hutchinson M.I."/>
            <person name="Powell A.J."/>
            <person name="Barry K."/>
            <person name="Miller A.N."/>
            <person name="Grigoriev I.V."/>
            <person name="Debuchy R."/>
            <person name="Gladieux P."/>
            <person name="Hiltunen Thoren M."/>
            <person name="Johannesson H."/>
        </authorList>
    </citation>
    <scope>NUCLEOTIDE SEQUENCE</scope>
    <source>
        <strain evidence="4">CBS 141.50</strain>
    </source>
</reference>
<dbReference type="GO" id="GO:0000298">
    <property type="term" value="F:endopolyphosphatase activity"/>
    <property type="evidence" value="ECO:0007669"/>
    <property type="project" value="TreeGrafter"/>
</dbReference>
<feature type="transmembrane region" description="Helical" evidence="2">
    <location>
        <begin position="20"/>
        <end position="41"/>
    </location>
</feature>
<comment type="caution">
    <text evidence="4">The sequence shown here is derived from an EMBL/GenBank/DDBJ whole genome shotgun (WGS) entry which is preliminary data.</text>
</comment>
<protein>
    <submittedName>
        <fullName evidence="4">Metallo-dependent phosphatase-like protein</fullName>
    </submittedName>
</protein>
<feature type="region of interest" description="Disordered" evidence="1">
    <location>
        <begin position="414"/>
        <end position="493"/>
    </location>
</feature>
<evidence type="ECO:0000259" key="3">
    <source>
        <dbReference type="Pfam" id="PF00149"/>
    </source>
</evidence>
<feature type="domain" description="Calcineurin-like phosphoesterase" evidence="3">
    <location>
        <begin position="156"/>
        <end position="328"/>
    </location>
</feature>
<keyword evidence="2" id="KW-0472">Membrane</keyword>
<dbReference type="InterPro" id="IPR029052">
    <property type="entry name" value="Metallo-depent_PP-like"/>
</dbReference>
<feature type="compositionally biased region" description="Acidic residues" evidence="1">
    <location>
        <begin position="564"/>
        <end position="579"/>
    </location>
</feature>
<dbReference type="GeneID" id="87819820"/>
<dbReference type="RefSeq" id="XP_062639083.1">
    <property type="nucleotide sequence ID" value="XM_062783207.1"/>
</dbReference>
<evidence type="ECO:0000256" key="1">
    <source>
        <dbReference type="SAM" id="MobiDB-lite"/>
    </source>
</evidence>
<dbReference type="AlphaFoldDB" id="A0AAN6V6J4"/>
<dbReference type="EMBL" id="MU853566">
    <property type="protein sequence ID" value="KAK4145712.1"/>
    <property type="molecule type" value="Genomic_DNA"/>
</dbReference>
<feature type="compositionally biased region" description="Basic residues" evidence="1">
    <location>
        <begin position="324"/>
        <end position="335"/>
    </location>
</feature>
<dbReference type="Pfam" id="PF00149">
    <property type="entry name" value="Metallophos"/>
    <property type="match status" value="1"/>
</dbReference>
<dbReference type="GO" id="GO:0006798">
    <property type="term" value="P:polyphosphate catabolic process"/>
    <property type="evidence" value="ECO:0007669"/>
    <property type="project" value="TreeGrafter"/>
</dbReference>
<dbReference type="GO" id="GO:0016791">
    <property type="term" value="F:phosphatase activity"/>
    <property type="evidence" value="ECO:0007669"/>
    <property type="project" value="TreeGrafter"/>
</dbReference>
<feature type="region of interest" description="Disordered" evidence="1">
    <location>
        <begin position="126"/>
        <end position="154"/>
    </location>
</feature>
<keyword evidence="2" id="KW-0812">Transmembrane</keyword>